<accession>A0ABU1K1E6</accession>
<reference evidence="3 4" key="1">
    <citation type="submission" date="2023-07" db="EMBL/GenBank/DDBJ databases">
        <title>Genomic Encyclopedia of Type Strains, Phase IV (KMG-IV): sequencing the most valuable type-strain genomes for metagenomic binning, comparative biology and taxonomic classification.</title>
        <authorList>
            <person name="Goeker M."/>
        </authorList>
    </citation>
    <scope>NUCLEOTIDE SEQUENCE [LARGE SCALE GENOMIC DNA]</scope>
    <source>
        <strain evidence="3 4">DSM 102814</strain>
    </source>
</reference>
<evidence type="ECO:0000313" key="3">
    <source>
        <dbReference type="EMBL" id="MDR6299416.1"/>
    </source>
</evidence>
<feature type="region of interest" description="Disordered" evidence="1">
    <location>
        <begin position="264"/>
        <end position="291"/>
    </location>
</feature>
<comment type="caution">
    <text evidence="3">The sequence shown here is derived from an EMBL/GenBank/DDBJ whole genome shotgun (WGS) entry which is preliminary data.</text>
</comment>
<organism evidence="3 4">
    <name type="scientific">Mesonia maritima</name>
    <dbReference type="NCBI Taxonomy" id="1793873"/>
    <lineage>
        <taxon>Bacteria</taxon>
        <taxon>Pseudomonadati</taxon>
        <taxon>Bacteroidota</taxon>
        <taxon>Flavobacteriia</taxon>
        <taxon>Flavobacteriales</taxon>
        <taxon>Flavobacteriaceae</taxon>
        <taxon>Mesonia</taxon>
    </lineage>
</organism>
<gene>
    <name evidence="3" type="ORF">GGR31_000032</name>
</gene>
<dbReference type="Pfam" id="PF03432">
    <property type="entry name" value="Relaxase"/>
    <property type="match status" value="1"/>
</dbReference>
<feature type="compositionally biased region" description="Basic residues" evidence="1">
    <location>
        <begin position="277"/>
        <end position="291"/>
    </location>
</feature>
<proteinExistence type="predicted"/>
<feature type="domain" description="MobA/VirD2-like nuclease" evidence="2">
    <location>
        <begin position="17"/>
        <end position="145"/>
    </location>
</feature>
<sequence length="291" mass="33721">MIAKVKLNHSISGLMNYLTNKKHLVMDSNEVLPISTPKYISNEFKKRQSFNSRCKKQNFHIILSFGNKDKIHNEKLDTICRDFIESFFEGKAEQWIAIRHPDTQNHKHIHIALNRITRDGKALGTTRTGMRSLETCRKLEKKYGLQQLSNIKGENKNEMKSELKTLIEQALQDCMDLKSFKRKMSEKNYKVLTGRGISFINKTNGAKVKGSAIAREYSLQGIKDRLSLNQQNISNSYYLIEPSRSLKDLTETVLGTAEELLTSQQTQYHEEQEELNRKKKKKKNKRKGKTL</sequence>
<evidence type="ECO:0000256" key="1">
    <source>
        <dbReference type="SAM" id="MobiDB-lite"/>
    </source>
</evidence>
<dbReference type="InterPro" id="IPR005094">
    <property type="entry name" value="Endonuclease_MobA/VirD2"/>
</dbReference>
<evidence type="ECO:0000313" key="4">
    <source>
        <dbReference type="Proteomes" id="UP001257659"/>
    </source>
</evidence>
<dbReference type="EMBL" id="JAVDQA010000001">
    <property type="protein sequence ID" value="MDR6299416.1"/>
    <property type="molecule type" value="Genomic_DNA"/>
</dbReference>
<keyword evidence="4" id="KW-1185">Reference proteome</keyword>
<evidence type="ECO:0000259" key="2">
    <source>
        <dbReference type="Pfam" id="PF03432"/>
    </source>
</evidence>
<dbReference type="RefSeq" id="WP_309726084.1">
    <property type="nucleotide sequence ID" value="NZ_JAVDQA010000001.1"/>
</dbReference>
<name>A0ABU1K1E6_9FLAO</name>
<dbReference type="Proteomes" id="UP001257659">
    <property type="component" value="Unassembled WGS sequence"/>
</dbReference>
<protein>
    <recommendedName>
        <fullName evidence="2">MobA/VirD2-like nuclease domain-containing protein</fullName>
    </recommendedName>
</protein>